<keyword evidence="3" id="KW-1185">Reference proteome</keyword>
<accession>A0A8K0KXJ2</accession>
<dbReference type="AlphaFoldDB" id="A0A8K0KXJ2"/>
<reference evidence="2" key="1">
    <citation type="submission" date="2021-07" db="EMBL/GenBank/DDBJ databases">
        <title>Elsinoe batatas strain:CRI-CJ2 Genome sequencing and assembly.</title>
        <authorList>
            <person name="Huang L."/>
        </authorList>
    </citation>
    <scope>NUCLEOTIDE SEQUENCE</scope>
    <source>
        <strain evidence="2">CRI-CJ2</strain>
    </source>
</reference>
<gene>
    <name evidence="2" type="ORF">KVT40_008772</name>
</gene>
<evidence type="ECO:0000313" key="3">
    <source>
        <dbReference type="Proteomes" id="UP000809789"/>
    </source>
</evidence>
<name>A0A8K0KXJ2_9PEZI</name>
<comment type="caution">
    <text evidence="2">The sequence shown here is derived from an EMBL/GenBank/DDBJ whole genome shotgun (WGS) entry which is preliminary data.</text>
</comment>
<feature type="region of interest" description="Disordered" evidence="1">
    <location>
        <begin position="1"/>
        <end position="28"/>
    </location>
</feature>
<sequence>MSAPQQGATPATQVNTLPPHEPSDSSLVSTRARIAHPNYLSGYRRYLVPFISDHEDTIGCNLSLISHLVRNPDELTLYDLRDLEKYLSLVEDYMTGPFPHRFREVRRPELTALPRWCALLRNAVHEVRNAPNAGQRVAFPALCPWDEFPDDCREYWRGRRPGVVWSRDLEIAVGDQMKVLQGFDAQGAMEITRDVMSYWIGEGLKKRLSDEEMNWLEDQMRPILMSGDLDSTQVDVQQVAGRYGIDIAALSEEACVTASHSLGIFVGENCRTPFSFRHVYWTLSMVKGYHKGLTDAAWALETWSDAGLDAKGIATECAYAYVRTLMRPWDPDPEVHVTVNFAKI</sequence>
<dbReference type="EMBL" id="JAESVG020000010">
    <property type="protein sequence ID" value="KAG8623796.1"/>
    <property type="molecule type" value="Genomic_DNA"/>
</dbReference>
<feature type="compositionally biased region" description="Polar residues" evidence="1">
    <location>
        <begin position="1"/>
        <end position="16"/>
    </location>
</feature>
<evidence type="ECO:0000256" key="1">
    <source>
        <dbReference type="SAM" id="MobiDB-lite"/>
    </source>
</evidence>
<proteinExistence type="predicted"/>
<evidence type="ECO:0000313" key="2">
    <source>
        <dbReference type="EMBL" id="KAG8623796.1"/>
    </source>
</evidence>
<organism evidence="2 3">
    <name type="scientific">Elsinoe batatas</name>
    <dbReference type="NCBI Taxonomy" id="2601811"/>
    <lineage>
        <taxon>Eukaryota</taxon>
        <taxon>Fungi</taxon>
        <taxon>Dikarya</taxon>
        <taxon>Ascomycota</taxon>
        <taxon>Pezizomycotina</taxon>
        <taxon>Dothideomycetes</taxon>
        <taxon>Dothideomycetidae</taxon>
        <taxon>Myriangiales</taxon>
        <taxon>Elsinoaceae</taxon>
        <taxon>Elsinoe</taxon>
    </lineage>
</organism>
<protein>
    <submittedName>
        <fullName evidence="2">Uncharacterized protein</fullName>
    </submittedName>
</protein>
<dbReference type="OrthoDB" id="10293893at2759"/>
<dbReference type="Proteomes" id="UP000809789">
    <property type="component" value="Unassembled WGS sequence"/>
</dbReference>